<dbReference type="Pfam" id="PF07336">
    <property type="entry name" value="ABATE"/>
    <property type="match status" value="1"/>
</dbReference>
<dbReference type="PANTHER" id="PTHR35525">
    <property type="entry name" value="BLL6575 PROTEIN"/>
    <property type="match status" value="1"/>
</dbReference>
<dbReference type="AlphaFoldDB" id="A0AB39TUM6"/>
<feature type="domain" description="Zinc finger CGNR" evidence="1">
    <location>
        <begin position="137"/>
        <end position="176"/>
    </location>
</feature>
<dbReference type="RefSeq" id="WP_369185094.1">
    <property type="nucleotide sequence ID" value="NZ_CP163445.1"/>
</dbReference>
<dbReference type="InterPro" id="IPR023286">
    <property type="entry name" value="ABATE_dom_sf"/>
</dbReference>
<proteinExistence type="predicted"/>
<organism evidence="2">
    <name type="scientific">Streptomyces sp. Y1</name>
    <dbReference type="NCBI Taxonomy" id="3238634"/>
    <lineage>
        <taxon>Bacteria</taxon>
        <taxon>Bacillati</taxon>
        <taxon>Actinomycetota</taxon>
        <taxon>Actinomycetes</taxon>
        <taxon>Kitasatosporales</taxon>
        <taxon>Streptomycetaceae</taxon>
        <taxon>Streptomyces</taxon>
    </lineage>
</organism>
<name>A0AB39TUM6_9ACTN</name>
<dbReference type="Gene3D" id="1.10.3300.10">
    <property type="entry name" value="Jann2411-like domain"/>
    <property type="match status" value="1"/>
</dbReference>
<dbReference type="EMBL" id="CP163445">
    <property type="protein sequence ID" value="XDQ82841.1"/>
    <property type="molecule type" value="Genomic_DNA"/>
</dbReference>
<gene>
    <name evidence="2" type="ORF">AB2U05_32250</name>
</gene>
<sequence>MHQGFDEDNPRGLYFLADLVNTVQDRPGADAAELQAVVERHGGPPLRLTATTALELREATATIAGILDLADEDRAADAINALLDRYPARPRLVRLPERRWSVHARASDGASPAHWLLSTAALALALWLGERGYCAWGRCAAPGCERYFIDTGRRTPQRYCSTRCGTRVRVSAHRLRSGR</sequence>
<dbReference type="InterPro" id="IPR021005">
    <property type="entry name" value="Znf_CGNR"/>
</dbReference>
<dbReference type="PANTHER" id="PTHR35525:SF3">
    <property type="entry name" value="BLL6575 PROTEIN"/>
    <property type="match status" value="1"/>
</dbReference>
<dbReference type="InterPro" id="IPR010852">
    <property type="entry name" value="ABATE"/>
</dbReference>
<accession>A0AB39TUM6</accession>
<reference evidence="2" key="1">
    <citation type="submission" date="2024-07" db="EMBL/GenBank/DDBJ databases">
        <authorList>
            <person name="Yu S.T."/>
        </authorList>
    </citation>
    <scope>NUCLEOTIDE SEQUENCE</scope>
    <source>
        <strain evidence="2">Y1</strain>
    </source>
</reference>
<protein>
    <submittedName>
        <fullName evidence="2">CGNR zinc finger domain-containing protein</fullName>
    </submittedName>
</protein>
<evidence type="ECO:0000259" key="1">
    <source>
        <dbReference type="Pfam" id="PF11706"/>
    </source>
</evidence>
<dbReference type="Pfam" id="PF11706">
    <property type="entry name" value="zf-CGNR"/>
    <property type="match status" value="1"/>
</dbReference>
<dbReference type="SUPFAM" id="SSF160904">
    <property type="entry name" value="Jann2411-like"/>
    <property type="match status" value="1"/>
</dbReference>
<evidence type="ECO:0000313" key="2">
    <source>
        <dbReference type="EMBL" id="XDQ82841.1"/>
    </source>
</evidence>